<keyword evidence="3" id="KW-1185">Reference proteome</keyword>
<dbReference type="STRING" id="1965070.A0A443Q964"/>
<dbReference type="EMBL" id="NCKU01014521">
    <property type="protein sequence ID" value="RWR99574.1"/>
    <property type="molecule type" value="Genomic_DNA"/>
</dbReference>
<evidence type="ECO:0000313" key="3">
    <source>
        <dbReference type="Proteomes" id="UP000285301"/>
    </source>
</evidence>
<keyword evidence="1" id="KW-0880">Kelch repeat</keyword>
<evidence type="ECO:0000256" key="1">
    <source>
        <dbReference type="ARBA" id="ARBA00022441"/>
    </source>
</evidence>
<dbReference type="OrthoDB" id="45365at2759"/>
<sequence length="120" mass="13398">TRKVGEQVILSAGLSWINYDLDTFKQHLPSLIEHFTYVSLKETLIGIEDEYPLLKTDTTSNRWIPFPSMEARRSTLGVCVVNNKIYAVGGYDGSTALQSAEYSIKSLANGVSLIQSLQRE</sequence>
<evidence type="ECO:0000313" key="2">
    <source>
        <dbReference type="EMBL" id="RWR99574.1"/>
    </source>
</evidence>
<dbReference type="Gene3D" id="2.120.10.80">
    <property type="entry name" value="Kelch-type beta propeller"/>
    <property type="match status" value="1"/>
</dbReference>
<dbReference type="SUPFAM" id="SSF117281">
    <property type="entry name" value="Kelch motif"/>
    <property type="match status" value="1"/>
</dbReference>
<dbReference type="Pfam" id="PF01344">
    <property type="entry name" value="Kelch_1"/>
    <property type="match status" value="1"/>
</dbReference>
<feature type="non-terminal residue" evidence="2">
    <location>
        <position position="120"/>
    </location>
</feature>
<name>A0A443Q964_9ACAR</name>
<dbReference type="GO" id="GO:0016567">
    <property type="term" value="P:protein ubiquitination"/>
    <property type="evidence" value="ECO:0007669"/>
    <property type="project" value="UniProtKB-UniPathway"/>
</dbReference>
<gene>
    <name evidence="2" type="ORF">B4U79_04137</name>
</gene>
<proteinExistence type="predicted"/>
<reference evidence="2 3" key="1">
    <citation type="journal article" date="2018" name="Gigascience">
        <title>Genomes of trombidid mites reveal novel predicted allergens and laterally-transferred genes associated with secondary metabolism.</title>
        <authorList>
            <person name="Dong X."/>
            <person name="Chaisiri K."/>
            <person name="Xia D."/>
            <person name="Armstrong S.D."/>
            <person name="Fang Y."/>
            <person name="Donnelly M.J."/>
            <person name="Kadowaki T."/>
            <person name="McGarry J.W."/>
            <person name="Darby A.C."/>
            <person name="Makepeace B.L."/>
        </authorList>
    </citation>
    <scope>NUCLEOTIDE SEQUENCE [LARGE SCALE GENOMIC DNA]</scope>
    <source>
        <strain evidence="2">UoL-WK</strain>
    </source>
</reference>
<dbReference type="UniPathway" id="UPA00143"/>
<accession>A0A443Q964</accession>
<feature type="non-terminal residue" evidence="2">
    <location>
        <position position="1"/>
    </location>
</feature>
<comment type="caution">
    <text evidence="2">The sequence shown here is derived from an EMBL/GenBank/DDBJ whole genome shotgun (WGS) entry which is preliminary data.</text>
</comment>
<dbReference type="AlphaFoldDB" id="A0A443Q964"/>
<dbReference type="InterPro" id="IPR006652">
    <property type="entry name" value="Kelch_1"/>
</dbReference>
<dbReference type="Proteomes" id="UP000285301">
    <property type="component" value="Unassembled WGS sequence"/>
</dbReference>
<organism evidence="2 3">
    <name type="scientific">Dinothrombium tinctorium</name>
    <dbReference type="NCBI Taxonomy" id="1965070"/>
    <lineage>
        <taxon>Eukaryota</taxon>
        <taxon>Metazoa</taxon>
        <taxon>Ecdysozoa</taxon>
        <taxon>Arthropoda</taxon>
        <taxon>Chelicerata</taxon>
        <taxon>Arachnida</taxon>
        <taxon>Acari</taxon>
        <taxon>Acariformes</taxon>
        <taxon>Trombidiformes</taxon>
        <taxon>Prostigmata</taxon>
        <taxon>Anystina</taxon>
        <taxon>Parasitengona</taxon>
        <taxon>Trombidioidea</taxon>
        <taxon>Trombidiidae</taxon>
        <taxon>Dinothrombium</taxon>
    </lineage>
</organism>
<dbReference type="InterPro" id="IPR015915">
    <property type="entry name" value="Kelch-typ_b-propeller"/>
</dbReference>
<protein>
    <submittedName>
        <fullName evidence="2">Uncharacterized protein</fullName>
    </submittedName>
</protein>